<evidence type="ECO:0000259" key="11">
    <source>
        <dbReference type="Pfam" id="PF03015"/>
    </source>
</evidence>
<dbReference type="Gene3D" id="3.40.50.720">
    <property type="entry name" value="NAD(P)-binding Rossmann-like Domain"/>
    <property type="match status" value="1"/>
</dbReference>
<gene>
    <name evidence="13" type="ORF">LPLAT_LOCUS7423</name>
</gene>
<dbReference type="Proteomes" id="UP001497644">
    <property type="component" value="Chromosome 3"/>
</dbReference>
<dbReference type="InterPro" id="IPR033640">
    <property type="entry name" value="FAR_C"/>
</dbReference>
<dbReference type="InterPro" id="IPR036291">
    <property type="entry name" value="NAD(P)-bd_dom_sf"/>
</dbReference>
<proteinExistence type="inferred from homology"/>
<evidence type="ECO:0000313" key="13">
    <source>
        <dbReference type="EMBL" id="CAL1681384.1"/>
    </source>
</evidence>
<dbReference type="GO" id="GO:0016020">
    <property type="term" value="C:membrane"/>
    <property type="evidence" value="ECO:0007669"/>
    <property type="project" value="UniProtKB-SubCell"/>
</dbReference>
<sequence length="503" mass="56739">MATKFSSIPDWFSNKNILITGGTGFMGKVLISKLLLSCPDIGDIFLLIRKKKGVDSQARLHLILQQEPFKILREQYPERLKKLIAIAGDTTVKELSLSDADKERLTSRVSVVFHMAANVKFDLSLKMAVNMNTVGTVNIVALAKQMPLLESFIHISTSFCQCGESILEERAYQTNISAENVITIVNTVTDQVLETIKPQLLGDQPNTYAYSKALSEDFVSRCGLPVGVIRPSIVVASWKEPVPGWVDNMNGPTGLMIGAGKGVIRSMLCNANYLADIVPCDMAVNATIALAWQVGSEKSTEPIFLNATANQENPISWGDAIEIGKKHAIANPFSQPLWYPGGRLTTSKILHWFAILLLHTIPAYLLDTLFIITGNKPFMIRIQSRVNTGLELLQYYTMKEWIFRNDNLRNLQHRLCPSDREIFFMDTKLISWNEYLLIYILGTRQYYLKDDPSTLPRARRIFMYLYFADCLLKIVFGVFVTWIMYTWMICAKPIIATLVETND</sequence>
<name>A0AAV2NNF5_9HYME</name>
<dbReference type="EC" id="1.2.1.84" evidence="10"/>
<dbReference type="GO" id="GO:0080019">
    <property type="term" value="F:alcohol-forming very long-chain fatty acyl-CoA reductase activity"/>
    <property type="evidence" value="ECO:0007669"/>
    <property type="project" value="InterPro"/>
</dbReference>
<evidence type="ECO:0000256" key="1">
    <source>
        <dbReference type="ARBA" id="ARBA00004141"/>
    </source>
</evidence>
<keyword evidence="10" id="KW-0560">Oxidoreductase</keyword>
<protein>
    <recommendedName>
        <fullName evidence="10">Fatty acyl-CoA reductase</fullName>
        <ecNumber evidence="10">1.2.1.84</ecNumber>
    </recommendedName>
</protein>
<accession>A0AAV2NNF5</accession>
<dbReference type="Pfam" id="PF07993">
    <property type="entry name" value="NAD_binding_4"/>
    <property type="match status" value="1"/>
</dbReference>
<dbReference type="SUPFAM" id="SSF51735">
    <property type="entry name" value="NAD(P)-binding Rossmann-fold domains"/>
    <property type="match status" value="1"/>
</dbReference>
<keyword evidence="6 10" id="KW-1133">Transmembrane helix</keyword>
<dbReference type="InterPro" id="IPR026055">
    <property type="entry name" value="FAR"/>
</dbReference>
<dbReference type="GO" id="GO:0035336">
    <property type="term" value="P:long-chain fatty-acyl-CoA metabolic process"/>
    <property type="evidence" value="ECO:0007669"/>
    <property type="project" value="TreeGrafter"/>
</dbReference>
<dbReference type="InterPro" id="IPR013120">
    <property type="entry name" value="FAR_NAD-bd"/>
</dbReference>
<keyword evidence="7 10" id="KW-0443">Lipid metabolism</keyword>
<evidence type="ECO:0000256" key="5">
    <source>
        <dbReference type="ARBA" id="ARBA00022857"/>
    </source>
</evidence>
<evidence type="ECO:0000256" key="3">
    <source>
        <dbReference type="ARBA" id="ARBA00022516"/>
    </source>
</evidence>
<dbReference type="GO" id="GO:0005777">
    <property type="term" value="C:peroxisome"/>
    <property type="evidence" value="ECO:0007669"/>
    <property type="project" value="TreeGrafter"/>
</dbReference>
<comment type="catalytic activity">
    <reaction evidence="9 10">
        <text>a long-chain fatty acyl-CoA + 2 NADPH + 2 H(+) = a long-chain primary fatty alcohol + 2 NADP(+) + CoA</text>
        <dbReference type="Rhea" id="RHEA:52716"/>
        <dbReference type="ChEBI" id="CHEBI:15378"/>
        <dbReference type="ChEBI" id="CHEBI:57287"/>
        <dbReference type="ChEBI" id="CHEBI:57783"/>
        <dbReference type="ChEBI" id="CHEBI:58349"/>
        <dbReference type="ChEBI" id="CHEBI:77396"/>
        <dbReference type="ChEBI" id="CHEBI:83139"/>
        <dbReference type="EC" id="1.2.1.84"/>
    </reaction>
</comment>
<reference evidence="13" key="1">
    <citation type="submission" date="2024-04" db="EMBL/GenBank/DDBJ databases">
        <authorList>
            <consortium name="Molecular Ecology Group"/>
        </authorList>
    </citation>
    <scope>NUCLEOTIDE SEQUENCE</scope>
</reference>
<comment type="similarity">
    <text evidence="2 10">Belongs to the fatty acyl-CoA reductase family.</text>
</comment>
<dbReference type="EMBL" id="OZ034826">
    <property type="protein sequence ID" value="CAL1681384.1"/>
    <property type="molecule type" value="Genomic_DNA"/>
</dbReference>
<evidence type="ECO:0000256" key="2">
    <source>
        <dbReference type="ARBA" id="ARBA00005928"/>
    </source>
</evidence>
<keyword evidence="3 10" id="KW-0444">Lipid biosynthesis</keyword>
<evidence type="ECO:0000259" key="12">
    <source>
        <dbReference type="Pfam" id="PF07993"/>
    </source>
</evidence>
<dbReference type="FunFam" id="3.40.50.720:FF:000143">
    <property type="entry name" value="Fatty acyl-CoA reductase"/>
    <property type="match status" value="1"/>
</dbReference>
<keyword evidence="4 10" id="KW-0812">Transmembrane</keyword>
<keyword evidence="5 10" id="KW-0521">NADP</keyword>
<feature type="transmembrane region" description="Helical" evidence="10">
    <location>
        <begin position="464"/>
        <end position="488"/>
    </location>
</feature>
<evidence type="ECO:0000313" key="14">
    <source>
        <dbReference type="Proteomes" id="UP001497644"/>
    </source>
</evidence>
<dbReference type="AlphaFoldDB" id="A0AAV2NNF5"/>
<comment type="subcellular location">
    <subcellularLocation>
        <location evidence="1">Membrane</location>
        <topology evidence="1">Multi-pass membrane protein</topology>
    </subcellularLocation>
</comment>
<comment type="function">
    <text evidence="10">Catalyzes the reduction of fatty acyl-CoA to fatty alcohols.</text>
</comment>
<feature type="domain" description="Fatty acyl-CoA reductase C-terminal" evidence="11">
    <location>
        <begin position="358"/>
        <end position="450"/>
    </location>
</feature>
<keyword evidence="8 10" id="KW-0472">Membrane</keyword>
<evidence type="ECO:0000256" key="4">
    <source>
        <dbReference type="ARBA" id="ARBA00022692"/>
    </source>
</evidence>
<evidence type="ECO:0000256" key="10">
    <source>
        <dbReference type="RuleBase" id="RU363097"/>
    </source>
</evidence>
<evidence type="ECO:0000256" key="7">
    <source>
        <dbReference type="ARBA" id="ARBA00023098"/>
    </source>
</evidence>
<feature type="transmembrane region" description="Helical" evidence="10">
    <location>
        <begin position="349"/>
        <end position="372"/>
    </location>
</feature>
<dbReference type="PANTHER" id="PTHR11011">
    <property type="entry name" value="MALE STERILITY PROTEIN 2-RELATED"/>
    <property type="match status" value="1"/>
</dbReference>
<evidence type="ECO:0000256" key="9">
    <source>
        <dbReference type="ARBA" id="ARBA00052530"/>
    </source>
</evidence>
<dbReference type="CDD" id="cd09071">
    <property type="entry name" value="FAR_C"/>
    <property type="match status" value="1"/>
</dbReference>
<organism evidence="13 14">
    <name type="scientific">Lasius platythorax</name>
    <dbReference type="NCBI Taxonomy" id="488582"/>
    <lineage>
        <taxon>Eukaryota</taxon>
        <taxon>Metazoa</taxon>
        <taxon>Ecdysozoa</taxon>
        <taxon>Arthropoda</taxon>
        <taxon>Hexapoda</taxon>
        <taxon>Insecta</taxon>
        <taxon>Pterygota</taxon>
        <taxon>Neoptera</taxon>
        <taxon>Endopterygota</taxon>
        <taxon>Hymenoptera</taxon>
        <taxon>Apocrita</taxon>
        <taxon>Aculeata</taxon>
        <taxon>Formicoidea</taxon>
        <taxon>Formicidae</taxon>
        <taxon>Formicinae</taxon>
        <taxon>Lasius</taxon>
        <taxon>Lasius</taxon>
    </lineage>
</organism>
<dbReference type="Pfam" id="PF03015">
    <property type="entry name" value="Sterile"/>
    <property type="match status" value="1"/>
</dbReference>
<dbReference type="CDD" id="cd05236">
    <property type="entry name" value="FAR-N_SDR_e"/>
    <property type="match status" value="1"/>
</dbReference>
<evidence type="ECO:0000256" key="6">
    <source>
        <dbReference type="ARBA" id="ARBA00022989"/>
    </source>
</evidence>
<evidence type="ECO:0000256" key="8">
    <source>
        <dbReference type="ARBA" id="ARBA00023136"/>
    </source>
</evidence>
<dbReference type="PANTHER" id="PTHR11011:SF118">
    <property type="entry name" value="FATTY ACYL-COA REDUCTASE"/>
    <property type="match status" value="1"/>
</dbReference>
<keyword evidence="14" id="KW-1185">Reference proteome</keyword>
<dbReference type="GO" id="GO:0102965">
    <property type="term" value="F:alcohol-forming long-chain fatty acyl-CoA reductase activity"/>
    <property type="evidence" value="ECO:0007669"/>
    <property type="project" value="UniProtKB-EC"/>
</dbReference>
<feature type="domain" description="Thioester reductase (TE)" evidence="12">
    <location>
        <begin position="19"/>
        <end position="287"/>
    </location>
</feature>